<accession>A0A2I2F955</accession>
<organism evidence="2 3">
    <name type="scientific">Aspergillus candidus</name>
    <dbReference type="NCBI Taxonomy" id="41067"/>
    <lineage>
        <taxon>Eukaryota</taxon>
        <taxon>Fungi</taxon>
        <taxon>Dikarya</taxon>
        <taxon>Ascomycota</taxon>
        <taxon>Pezizomycotina</taxon>
        <taxon>Eurotiomycetes</taxon>
        <taxon>Eurotiomycetidae</taxon>
        <taxon>Eurotiales</taxon>
        <taxon>Aspergillaceae</taxon>
        <taxon>Aspergillus</taxon>
        <taxon>Aspergillus subgen. Circumdati</taxon>
    </lineage>
</organism>
<sequence>MSDITDILHRTSSRSNTRVPPIVAARQRSSSCKTSSSPPPTHMAALSRTKLHKETSARDPDLRRCLGHHRLLRRSVHLAQEDMQKAVISFQTGPDPGYASGSDSDSDDEEFDDYYLSKQQPTSHPREGPPIREQIASAVKAMVRRKLSTSSTVTPVALSEKEDAGTPASSDWAFASRNSAEVSAQPGKFEIKADGGLSASGGILRTTTMAVSSRGEGEGEGEEAEKGEFPDGEEKENVEPLINKAFGCPLQRQMCQGEQQRHETRSSRKRRRFPLGRRLWSQNYEVRAGASF</sequence>
<evidence type="ECO:0000313" key="3">
    <source>
        <dbReference type="Proteomes" id="UP000234585"/>
    </source>
</evidence>
<feature type="region of interest" description="Disordered" evidence="1">
    <location>
        <begin position="210"/>
        <end position="238"/>
    </location>
</feature>
<name>A0A2I2F955_ASPCN</name>
<gene>
    <name evidence="2" type="ORF">BDW47DRAFT_126594</name>
</gene>
<feature type="region of interest" description="Disordered" evidence="1">
    <location>
        <begin position="149"/>
        <end position="171"/>
    </location>
</feature>
<feature type="compositionally biased region" description="Low complexity" evidence="1">
    <location>
        <begin position="93"/>
        <end position="103"/>
    </location>
</feature>
<dbReference type="OrthoDB" id="4505326at2759"/>
<evidence type="ECO:0000313" key="2">
    <source>
        <dbReference type="EMBL" id="PLB37135.1"/>
    </source>
</evidence>
<reference evidence="2 3" key="1">
    <citation type="submission" date="2017-12" db="EMBL/GenBank/DDBJ databases">
        <authorList>
            <consortium name="DOE Joint Genome Institute"/>
            <person name="Haridas S."/>
            <person name="Kjaerbolling I."/>
            <person name="Vesth T.C."/>
            <person name="Frisvad J.C."/>
            <person name="Nybo J.L."/>
            <person name="Theobald S."/>
            <person name="Kuo A."/>
            <person name="Bowyer P."/>
            <person name="Matsuda Y."/>
            <person name="Mondo S."/>
            <person name="Lyhne E.K."/>
            <person name="Kogle M.E."/>
            <person name="Clum A."/>
            <person name="Lipzen A."/>
            <person name="Salamov A."/>
            <person name="Ngan C.Y."/>
            <person name="Daum C."/>
            <person name="Chiniquy J."/>
            <person name="Barry K."/>
            <person name="LaButti K."/>
            <person name="Simmons B.A."/>
            <person name="Magnuson J.K."/>
            <person name="Mortensen U.H."/>
            <person name="Larsen T.O."/>
            <person name="Grigoriev I.V."/>
            <person name="Baker S.E."/>
            <person name="Andersen M.R."/>
            <person name="Nordberg H.P."/>
            <person name="Cantor M.N."/>
            <person name="Hua S.X."/>
        </authorList>
    </citation>
    <scope>NUCLEOTIDE SEQUENCE [LARGE SCALE GENOMIC DNA]</scope>
    <source>
        <strain evidence="2 3">CBS 102.13</strain>
    </source>
</reference>
<feature type="region of interest" description="Disordered" evidence="1">
    <location>
        <begin position="254"/>
        <end position="274"/>
    </location>
</feature>
<dbReference type="EMBL" id="KZ559145">
    <property type="protein sequence ID" value="PLB37135.1"/>
    <property type="molecule type" value="Genomic_DNA"/>
</dbReference>
<feature type="region of interest" description="Disordered" evidence="1">
    <location>
        <begin position="90"/>
        <end position="110"/>
    </location>
</feature>
<keyword evidence="3" id="KW-1185">Reference proteome</keyword>
<protein>
    <submittedName>
        <fullName evidence="2">Uncharacterized protein</fullName>
    </submittedName>
</protein>
<dbReference type="GeneID" id="36523738"/>
<dbReference type="Proteomes" id="UP000234585">
    <property type="component" value="Unassembled WGS sequence"/>
</dbReference>
<dbReference type="AlphaFoldDB" id="A0A2I2F955"/>
<proteinExistence type="predicted"/>
<feature type="region of interest" description="Disordered" evidence="1">
    <location>
        <begin position="1"/>
        <end position="60"/>
    </location>
</feature>
<evidence type="ECO:0000256" key="1">
    <source>
        <dbReference type="SAM" id="MobiDB-lite"/>
    </source>
</evidence>
<dbReference type="RefSeq" id="XP_024671147.1">
    <property type="nucleotide sequence ID" value="XM_024816578.1"/>
</dbReference>